<name>A0A2P5FCX9_TREOI</name>
<gene>
    <name evidence="1" type="ORF">TorRG33x02_084790</name>
</gene>
<organism evidence="1 2">
    <name type="scientific">Trema orientale</name>
    <name type="common">Charcoal tree</name>
    <name type="synonym">Celtis orientalis</name>
    <dbReference type="NCBI Taxonomy" id="63057"/>
    <lineage>
        <taxon>Eukaryota</taxon>
        <taxon>Viridiplantae</taxon>
        <taxon>Streptophyta</taxon>
        <taxon>Embryophyta</taxon>
        <taxon>Tracheophyta</taxon>
        <taxon>Spermatophyta</taxon>
        <taxon>Magnoliopsida</taxon>
        <taxon>eudicotyledons</taxon>
        <taxon>Gunneridae</taxon>
        <taxon>Pentapetalae</taxon>
        <taxon>rosids</taxon>
        <taxon>fabids</taxon>
        <taxon>Rosales</taxon>
        <taxon>Cannabaceae</taxon>
        <taxon>Trema</taxon>
    </lineage>
</organism>
<reference evidence="2" key="1">
    <citation type="submission" date="2016-06" db="EMBL/GenBank/DDBJ databases">
        <title>Parallel loss of symbiosis genes in relatives of nitrogen-fixing non-legume Parasponia.</title>
        <authorList>
            <person name="Van Velzen R."/>
            <person name="Holmer R."/>
            <person name="Bu F."/>
            <person name="Rutten L."/>
            <person name="Van Zeijl A."/>
            <person name="Liu W."/>
            <person name="Santuari L."/>
            <person name="Cao Q."/>
            <person name="Sharma T."/>
            <person name="Shen D."/>
            <person name="Roswanjaya Y."/>
            <person name="Wardhani T."/>
            <person name="Kalhor M.S."/>
            <person name="Jansen J."/>
            <person name="Van den Hoogen J."/>
            <person name="Gungor B."/>
            <person name="Hartog M."/>
            <person name="Hontelez J."/>
            <person name="Verver J."/>
            <person name="Yang W.-C."/>
            <person name="Schijlen E."/>
            <person name="Repin R."/>
            <person name="Schilthuizen M."/>
            <person name="Schranz E."/>
            <person name="Heidstra R."/>
            <person name="Miyata K."/>
            <person name="Fedorova E."/>
            <person name="Kohlen W."/>
            <person name="Bisseling T."/>
            <person name="Smit S."/>
            <person name="Geurts R."/>
        </authorList>
    </citation>
    <scope>NUCLEOTIDE SEQUENCE [LARGE SCALE GENOMIC DNA]</scope>
    <source>
        <strain evidence="2">cv. RG33-2</strain>
    </source>
</reference>
<protein>
    <submittedName>
        <fullName evidence="1">Uncharacterized protein</fullName>
    </submittedName>
</protein>
<proteinExistence type="predicted"/>
<evidence type="ECO:0000313" key="2">
    <source>
        <dbReference type="Proteomes" id="UP000237000"/>
    </source>
</evidence>
<keyword evidence="2" id="KW-1185">Reference proteome</keyword>
<dbReference type="InParanoid" id="A0A2P5FCX9"/>
<dbReference type="Proteomes" id="UP000237000">
    <property type="component" value="Unassembled WGS sequence"/>
</dbReference>
<dbReference type="AlphaFoldDB" id="A0A2P5FCX9"/>
<sequence>MGLFCIIVVRYAPYAPCSPAASPFPTMADDVAAYQKPLPMEIDNGNSNGIVNSGSVEGNNGSAPLKQTYISGGSLPCRVSTPGYQDPRFGFDGSGIPCLDALHFSDW</sequence>
<dbReference type="EMBL" id="JXTC01000043">
    <property type="protein sequence ID" value="PON95650.1"/>
    <property type="molecule type" value="Genomic_DNA"/>
</dbReference>
<comment type="caution">
    <text evidence="1">The sequence shown here is derived from an EMBL/GenBank/DDBJ whole genome shotgun (WGS) entry which is preliminary data.</text>
</comment>
<evidence type="ECO:0000313" key="1">
    <source>
        <dbReference type="EMBL" id="PON95650.1"/>
    </source>
</evidence>
<accession>A0A2P5FCX9</accession>